<dbReference type="OrthoDB" id="9811721at2"/>
<feature type="transmembrane region" description="Helical" evidence="8">
    <location>
        <begin position="194"/>
        <end position="215"/>
    </location>
</feature>
<evidence type="ECO:0000256" key="3">
    <source>
        <dbReference type="ARBA" id="ARBA00022448"/>
    </source>
</evidence>
<dbReference type="GO" id="GO:0005886">
    <property type="term" value="C:plasma membrane"/>
    <property type="evidence" value="ECO:0007669"/>
    <property type="project" value="UniProtKB-SubCell"/>
</dbReference>
<dbReference type="RefSeq" id="WP_111444126.1">
    <property type="nucleotide sequence ID" value="NZ_QKZK01000002.1"/>
</dbReference>
<organism evidence="9 10">
    <name type="scientific">Breznakibacter xylanolyticus</name>
    <dbReference type="NCBI Taxonomy" id="990"/>
    <lineage>
        <taxon>Bacteria</taxon>
        <taxon>Pseudomonadati</taxon>
        <taxon>Bacteroidota</taxon>
        <taxon>Bacteroidia</taxon>
        <taxon>Marinilabiliales</taxon>
        <taxon>Marinilabiliaceae</taxon>
        <taxon>Breznakibacter</taxon>
    </lineage>
</organism>
<dbReference type="SUPFAM" id="SSF81345">
    <property type="entry name" value="ABC transporter involved in vitamin B12 uptake, BtuC"/>
    <property type="match status" value="1"/>
</dbReference>
<feature type="transmembrane region" description="Helical" evidence="8">
    <location>
        <begin position="241"/>
        <end position="270"/>
    </location>
</feature>
<dbReference type="CDD" id="cd06550">
    <property type="entry name" value="TM_ABC_iron-siderophores_like"/>
    <property type="match status" value="1"/>
</dbReference>
<keyword evidence="7 8" id="KW-0472">Membrane</keyword>
<accession>A0A2W7QEQ6</accession>
<evidence type="ECO:0000256" key="1">
    <source>
        <dbReference type="ARBA" id="ARBA00004651"/>
    </source>
</evidence>
<evidence type="ECO:0000256" key="4">
    <source>
        <dbReference type="ARBA" id="ARBA00022475"/>
    </source>
</evidence>
<sequence length="336" mass="35593">MMIKNKRAAIVWSLFGVVITAVVGASVGASHIPAIEIIKAMWNVFSGSVDPEDASTHLILFDIRLPRLVLAFIAGAALAPVGAAMQALFRNPMADPYVMGVSSGASVGAAIAIVTGITASFGISLSAFTGAMVAISIIYLFGFNSRRFDQRTLLLTGIAMSMMFASVVSLLIAMNRNNVEGIIFWTMGGFNAASWQQVVSTGIPVSVGLLLLMIWSGRLNVLSMGNDTAYSLGIAVKLTTFLVLLVSALMIAFVVSASGVIGFVGLIIPHVSRLLLGPDNRWLVPFSALAGGWFVMMCDTLARTIAIPVELPVGCVTACIGAPYFIWMLLRKNQNT</sequence>
<keyword evidence="5 8" id="KW-0812">Transmembrane</keyword>
<dbReference type="GO" id="GO:0033214">
    <property type="term" value="P:siderophore-iron import into cell"/>
    <property type="evidence" value="ECO:0007669"/>
    <property type="project" value="TreeGrafter"/>
</dbReference>
<evidence type="ECO:0000256" key="7">
    <source>
        <dbReference type="ARBA" id="ARBA00023136"/>
    </source>
</evidence>
<comment type="subcellular location">
    <subcellularLocation>
        <location evidence="1">Cell membrane</location>
        <topology evidence="1">Multi-pass membrane protein</topology>
    </subcellularLocation>
</comment>
<comment type="similarity">
    <text evidence="2">Belongs to the binding-protein-dependent transport system permease family. FecCD subfamily.</text>
</comment>
<name>A0A2W7QEQ6_9BACT</name>
<keyword evidence="10" id="KW-1185">Reference proteome</keyword>
<proteinExistence type="inferred from homology"/>
<keyword evidence="3" id="KW-0813">Transport</keyword>
<feature type="transmembrane region" description="Helical" evidence="8">
    <location>
        <begin position="96"/>
        <end position="117"/>
    </location>
</feature>
<evidence type="ECO:0000256" key="2">
    <source>
        <dbReference type="ARBA" id="ARBA00007935"/>
    </source>
</evidence>
<dbReference type="FunFam" id="1.10.3470.10:FF:000001">
    <property type="entry name" value="Vitamin B12 ABC transporter permease BtuC"/>
    <property type="match status" value="1"/>
</dbReference>
<feature type="transmembrane region" description="Helical" evidence="8">
    <location>
        <begin position="68"/>
        <end position="89"/>
    </location>
</feature>
<feature type="transmembrane region" description="Helical" evidence="8">
    <location>
        <begin position="309"/>
        <end position="330"/>
    </location>
</feature>
<keyword evidence="6 8" id="KW-1133">Transmembrane helix</keyword>
<dbReference type="GO" id="GO:0022857">
    <property type="term" value="F:transmembrane transporter activity"/>
    <property type="evidence" value="ECO:0007669"/>
    <property type="project" value="InterPro"/>
</dbReference>
<feature type="transmembrane region" description="Helical" evidence="8">
    <location>
        <begin position="153"/>
        <end position="174"/>
    </location>
</feature>
<evidence type="ECO:0000256" key="6">
    <source>
        <dbReference type="ARBA" id="ARBA00022989"/>
    </source>
</evidence>
<dbReference type="Proteomes" id="UP000249239">
    <property type="component" value="Unassembled WGS sequence"/>
</dbReference>
<gene>
    <name evidence="9" type="ORF">LX69_00397</name>
</gene>
<evidence type="ECO:0000313" key="9">
    <source>
        <dbReference type="EMBL" id="PZX20399.1"/>
    </source>
</evidence>
<protein>
    <submittedName>
        <fullName evidence="9">Iron complex transport system permease protein</fullName>
    </submittedName>
</protein>
<comment type="caution">
    <text evidence="9">The sequence shown here is derived from an EMBL/GenBank/DDBJ whole genome shotgun (WGS) entry which is preliminary data.</text>
</comment>
<evidence type="ECO:0000313" key="10">
    <source>
        <dbReference type="Proteomes" id="UP000249239"/>
    </source>
</evidence>
<dbReference type="EMBL" id="QKZK01000002">
    <property type="protein sequence ID" value="PZX20399.1"/>
    <property type="molecule type" value="Genomic_DNA"/>
</dbReference>
<feature type="transmembrane region" description="Helical" evidence="8">
    <location>
        <begin position="123"/>
        <end position="141"/>
    </location>
</feature>
<evidence type="ECO:0000256" key="5">
    <source>
        <dbReference type="ARBA" id="ARBA00022692"/>
    </source>
</evidence>
<keyword evidence="4" id="KW-1003">Cell membrane</keyword>
<dbReference type="PANTHER" id="PTHR30472:SF25">
    <property type="entry name" value="ABC TRANSPORTER PERMEASE PROTEIN MJ0876-RELATED"/>
    <property type="match status" value="1"/>
</dbReference>
<dbReference type="InterPro" id="IPR037294">
    <property type="entry name" value="ABC_BtuC-like"/>
</dbReference>
<dbReference type="InterPro" id="IPR000522">
    <property type="entry name" value="ABC_transptr_permease_BtuC"/>
</dbReference>
<dbReference type="PANTHER" id="PTHR30472">
    <property type="entry name" value="FERRIC ENTEROBACTIN TRANSPORT SYSTEM PERMEASE PROTEIN"/>
    <property type="match status" value="1"/>
</dbReference>
<feature type="transmembrane region" description="Helical" evidence="8">
    <location>
        <begin position="282"/>
        <end position="302"/>
    </location>
</feature>
<dbReference type="Pfam" id="PF01032">
    <property type="entry name" value="FecCD"/>
    <property type="match status" value="1"/>
</dbReference>
<dbReference type="Gene3D" id="1.10.3470.10">
    <property type="entry name" value="ABC transporter involved in vitamin B12 uptake, BtuC"/>
    <property type="match status" value="1"/>
</dbReference>
<reference evidence="9 10" key="1">
    <citation type="submission" date="2018-06" db="EMBL/GenBank/DDBJ databases">
        <title>Genomic Encyclopedia of Archaeal and Bacterial Type Strains, Phase II (KMG-II): from individual species to whole genera.</title>
        <authorList>
            <person name="Goeker M."/>
        </authorList>
    </citation>
    <scope>NUCLEOTIDE SEQUENCE [LARGE SCALE GENOMIC DNA]</scope>
    <source>
        <strain evidence="9 10">DSM 6779</strain>
    </source>
</reference>
<dbReference type="AlphaFoldDB" id="A0A2W7QEQ6"/>
<evidence type="ECO:0000256" key="8">
    <source>
        <dbReference type="SAM" id="Phobius"/>
    </source>
</evidence>